<comment type="subcellular location">
    <subcellularLocation>
        <location evidence="1">Membrane</location>
        <topology evidence="1">Multi-pass membrane protein</topology>
    </subcellularLocation>
</comment>
<proteinExistence type="inferred from homology"/>
<dbReference type="PANTHER" id="PTHR10361:SF40">
    <property type="entry name" value="HEPATIC SODIUM_BILE ACID COTRANSPORTER"/>
    <property type="match status" value="1"/>
</dbReference>
<dbReference type="InterPro" id="IPR004710">
    <property type="entry name" value="Bilac:Na_transpt"/>
</dbReference>
<evidence type="ECO:0000256" key="2">
    <source>
        <dbReference type="ARBA" id="ARBA00006528"/>
    </source>
</evidence>
<keyword evidence="6 7" id="KW-0472">Membrane</keyword>
<evidence type="ECO:0000256" key="5">
    <source>
        <dbReference type="ARBA" id="ARBA00022989"/>
    </source>
</evidence>
<protein>
    <submittedName>
        <fullName evidence="8">Solute carrier family 10 member 1</fullName>
    </submittedName>
</protein>
<dbReference type="OMA" id="CTMEIFK"/>
<evidence type="ECO:0000256" key="7">
    <source>
        <dbReference type="SAM" id="Phobius"/>
    </source>
</evidence>
<dbReference type="PANTHER" id="PTHR10361">
    <property type="entry name" value="SODIUM-BILE ACID COTRANSPORTER"/>
    <property type="match status" value="1"/>
</dbReference>
<evidence type="ECO:0000256" key="6">
    <source>
        <dbReference type="ARBA" id="ARBA00023136"/>
    </source>
</evidence>
<dbReference type="PROSITE" id="PS51257">
    <property type="entry name" value="PROKAR_LIPOPROTEIN"/>
    <property type="match status" value="1"/>
</dbReference>
<dbReference type="Proteomes" id="UP000472267">
    <property type="component" value="Chromosome 19"/>
</dbReference>
<dbReference type="Pfam" id="PF01758">
    <property type="entry name" value="SBF"/>
    <property type="match status" value="1"/>
</dbReference>
<keyword evidence="4" id="KW-0813">Transport</keyword>
<organism evidence="8 9">
    <name type="scientific">Salarias fasciatus</name>
    <name type="common">Jewelled blenny</name>
    <name type="synonym">Blennius fasciatus</name>
    <dbReference type="NCBI Taxonomy" id="181472"/>
    <lineage>
        <taxon>Eukaryota</taxon>
        <taxon>Metazoa</taxon>
        <taxon>Chordata</taxon>
        <taxon>Craniata</taxon>
        <taxon>Vertebrata</taxon>
        <taxon>Euteleostomi</taxon>
        <taxon>Actinopterygii</taxon>
        <taxon>Neopterygii</taxon>
        <taxon>Teleostei</taxon>
        <taxon>Neoteleostei</taxon>
        <taxon>Acanthomorphata</taxon>
        <taxon>Ovalentaria</taxon>
        <taxon>Blenniimorphae</taxon>
        <taxon>Blenniiformes</taxon>
        <taxon>Blennioidei</taxon>
        <taxon>Blenniidae</taxon>
        <taxon>Salariinae</taxon>
        <taxon>Salarias</taxon>
    </lineage>
</organism>
<dbReference type="Ensembl" id="ENSSFAT00005016824.1">
    <property type="protein sequence ID" value="ENSSFAP00005016181.1"/>
    <property type="gene ID" value="ENSSFAG00005008604.1"/>
</dbReference>
<keyword evidence="3 7" id="KW-0812">Transmembrane</keyword>
<dbReference type="AlphaFoldDB" id="A0A672GBG6"/>
<feature type="transmembrane region" description="Helical" evidence="7">
    <location>
        <begin position="42"/>
        <end position="60"/>
    </location>
</feature>
<name>A0A672GBG6_SALFA</name>
<evidence type="ECO:0000313" key="9">
    <source>
        <dbReference type="Proteomes" id="UP000472267"/>
    </source>
</evidence>
<keyword evidence="9" id="KW-1185">Reference proteome</keyword>
<feature type="transmembrane region" description="Helical" evidence="7">
    <location>
        <begin position="133"/>
        <end position="157"/>
    </location>
</feature>
<evidence type="ECO:0000313" key="8">
    <source>
        <dbReference type="Ensembl" id="ENSSFAP00005016181.1"/>
    </source>
</evidence>
<dbReference type="GO" id="GO:0008508">
    <property type="term" value="F:bile acid:sodium symporter activity"/>
    <property type="evidence" value="ECO:0007669"/>
    <property type="project" value="TreeGrafter"/>
</dbReference>
<feature type="transmembrane region" description="Helical" evidence="7">
    <location>
        <begin position="99"/>
        <end position="121"/>
    </location>
</feature>
<accession>A0A672GBG6</accession>
<feature type="transmembrane region" description="Helical" evidence="7">
    <location>
        <begin position="72"/>
        <end position="93"/>
    </location>
</feature>
<feature type="transmembrane region" description="Helical" evidence="7">
    <location>
        <begin position="169"/>
        <end position="189"/>
    </location>
</feature>
<reference evidence="8" key="1">
    <citation type="submission" date="2019-06" db="EMBL/GenBank/DDBJ databases">
        <authorList>
            <consortium name="Wellcome Sanger Institute Data Sharing"/>
        </authorList>
    </citation>
    <scope>NUCLEOTIDE SEQUENCE [LARGE SCALE GENOMIC DNA]</scope>
</reference>
<feature type="transmembrane region" description="Helical" evidence="7">
    <location>
        <begin position="201"/>
        <end position="219"/>
    </location>
</feature>
<reference evidence="8" key="3">
    <citation type="submission" date="2025-09" db="UniProtKB">
        <authorList>
            <consortium name="Ensembl"/>
        </authorList>
    </citation>
    <scope>IDENTIFICATION</scope>
</reference>
<reference evidence="8" key="2">
    <citation type="submission" date="2025-08" db="UniProtKB">
        <authorList>
            <consortium name="Ensembl"/>
        </authorList>
    </citation>
    <scope>IDENTIFICATION</scope>
</reference>
<dbReference type="InterPro" id="IPR002657">
    <property type="entry name" value="BilAc:Na_symport/Acr3"/>
</dbReference>
<evidence type="ECO:0000256" key="1">
    <source>
        <dbReference type="ARBA" id="ARBA00004141"/>
    </source>
</evidence>
<dbReference type="InterPro" id="IPR038770">
    <property type="entry name" value="Na+/solute_symporter_sf"/>
</dbReference>
<sequence>MRSIDLALSCFTVVVLVITMVSLGCSMEVSKMKAHILKPKGIGIALLAQFFIMPLTAFSLSKVLQLSPIKAVTVLIAGCCPGGTLSNIFSLALKGDLNLSIVMTTVSSIAGLALMPLLLFIYSRGFPGLEKAVPYTGIIYSLIMTLLPCCVGIAINYYKPNYSPYVKKVGIGILIVSGVIIFALAYVSVGHLLWMIVTPDILTAAALLPAIGFALGYLLSYFCRFNPQCCRTISMETGCQNIQLCTTILKVSFDLEVIGPMFLFPLLYITTQCCEALLLALCFRCYDRRRPPPSGNVGVECGPSQIQMILSLLTL</sequence>
<keyword evidence="5 7" id="KW-1133">Transmembrane helix</keyword>
<evidence type="ECO:0000256" key="3">
    <source>
        <dbReference type="ARBA" id="ARBA00022692"/>
    </source>
</evidence>
<dbReference type="Gene3D" id="1.20.1530.20">
    <property type="match status" value="1"/>
</dbReference>
<comment type="similarity">
    <text evidence="2">Belongs to the bile acid:sodium symporter (BASS) (TC 2.A.28) family.</text>
</comment>
<keyword evidence="4" id="KW-0769">Symport</keyword>
<evidence type="ECO:0000256" key="4">
    <source>
        <dbReference type="ARBA" id="ARBA00022847"/>
    </source>
</evidence>
<dbReference type="GO" id="GO:0005886">
    <property type="term" value="C:plasma membrane"/>
    <property type="evidence" value="ECO:0007669"/>
    <property type="project" value="UniProtKB-SubCell"/>
</dbReference>